<dbReference type="AlphaFoldDB" id="A0A2G9UMN9"/>
<evidence type="ECO:0000256" key="5">
    <source>
        <dbReference type="ARBA" id="ARBA00023136"/>
    </source>
</evidence>
<dbReference type="SUPFAM" id="SSF52058">
    <property type="entry name" value="L domain-like"/>
    <property type="match status" value="1"/>
</dbReference>
<feature type="transmembrane region" description="Helical" evidence="6">
    <location>
        <begin position="61"/>
        <end position="91"/>
    </location>
</feature>
<accession>A0A2G9UMN9</accession>
<dbReference type="SUPFAM" id="SSF103473">
    <property type="entry name" value="MFS general substrate transporter"/>
    <property type="match status" value="2"/>
</dbReference>
<dbReference type="PANTHER" id="PTHR43385">
    <property type="entry name" value="RIBOFLAVIN TRANSPORTER RIBJ"/>
    <property type="match status" value="1"/>
</dbReference>
<dbReference type="GO" id="GO:0016020">
    <property type="term" value="C:membrane"/>
    <property type="evidence" value="ECO:0007669"/>
    <property type="project" value="UniProtKB-SubCell"/>
</dbReference>
<dbReference type="EMBL" id="KZ345929">
    <property type="protein sequence ID" value="PIO71508.1"/>
    <property type="molecule type" value="Genomic_DNA"/>
</dbReference>
<keyword evidence="8" id="KW-1185">Reference proteome</keyword>
<sequence length="567" mass="63889">MEAKQKRKHNLKFAHSVRRSTMDTRHFEPWKDAASSTGSKRITDQDRSAVALSYWSIKHSFFAFFVTYGLLFGLGQGIAYVTAVATIINWAPEKVGLMSGIVAAGFGVSSSIFAPIQTRLINPDNLPSTRDGYFLDKDLLLRVPDVFLTLAWVYAIMQFIGLIVICDPPEKIRSSGLGSISDFIDELRHGSDPSRRRQRFATVSYKQLPRDEITIMETIAMQQPITDIKIHIDKKSDLVGVFICMGATHALFITAAVKCFGARWKATNYGFLTFSTTCSGILLSVISQFYLTSIGYTWLFIITAAFPFIAAIIIAHNEKLVWRGKLFPKLQNMHFENKTLRLATIAIYDNPRLCVPPDEKERLREITNGTSSLDNTFIQKCHCDMEILQEMAKKFIDERRSLQSIGQCTVFSGDLIINEAVPDNFKHFVLIEAFKLAQQHYSDRTAIEIKDNSNLQEINMPLLRILHSVGMHVDIRDNQKLHIPQITKLFALSLIAGVPATKERFLVAILGDPNEHEKSTIHIETKPCQISVLGFSQGLQHCEIVEGDIDITKLTLGEHTNLEYLSS</sequence>
<dbReference type="PANTHER" id="PTHR43385:SF1">
    <property type="entry name" value="RIBOFLAVIN TRANSPORTER RIBJ"/>
    <property type="match status" value="1"/>
</dbReference>
<feature type="transmembrane region" description="Helical" evidence="6">
    <location>
        <begin position="97"/>
        <end position="116"/>
    </location>
</feature>
<dbReference type="InterPro" id="IPR052983">
    <property type="entry name" value="MFS_Riboflavin_Transporter"/>
</dbReference>
<name>A0A2G9UMN9_TELCI</name>
<gene>
    <name evidence="7" type="ORF">TELCIR_06597</name>
</gene>
<feature type="transmembrane region" description="Helical" evidence="6">
    <location>
        <begin position="296"/>
        <end position="315"/>
    </location>
</feature>
<feature type="non-terminal residue" evidence="7">
    <location>
        <position position="567"/>
    </location>
</feature>
<dbReference type="Proteomes" id="UP000230423">
    <property type="component" value="Unassembled WGS sequence"/>
</dbReference>
<dbReference type="InterPro" id="IPR011701">
    <property type="entry name" value="MFS"/>
</dbReference>
<feature type="transmembrane region" description="Helical" evidence="6">
    <location>
        <begin position="269"/>
        <end position="290"/>
    </location>
</feature>
<evidence type="ECO:0000256" key="3">
    <source>
        <dbReference type="ARBA" id="ARBA00022692"/>
    </source>
</evidence>
<organism evidence="7 8">
    <name type="scientific">Teladorsagia circumcincta</name>
    <name type="common">Brown stomach worm</name>
    <name type="synonym">Ostertagia circumcincta</name>
    <dbReference type="NCBI Taxonomy" id="45464"/>
    <lineage>
        <taxon>Eukaryota</taxon>
        <taxon>Metazoa</taxon>
        <taxon>Ecdysozoa</taxon>
        <taxon>Nematoda</taxon>
        <taxon>Chromadorea</taxon>
        <taxon>Rhabditida</taxon>
        <taxon>Rhabditina</taxon>
        <taxon>Rhabditomorpha</taxon>
        <taxon>Strongyloidea</taxon>
        <taxon>Trichostrongylidae</taxon>
        <taxon>Teladorsagia</taxon>
    </lineage>
</organism>
<comment type="subcellular location">
    <subcellularLocation>
        <location evidence="1">Membrane</location>
        <topology evidence="1">Multi-pass membrane protein</topology>
    </subcellularLocation>
</comment>
<keyword evidence="2" id="KW-0813">Transport</keyword>
<dbReference type="Pfam" id="PF07690">
    <property type="entry name" value="MFS_1"/>
    <property type="match status" value="1"/>
</dbReference>
<evidence type="ECO:0000313" key="7">
    <source>
        <dbReference type="EMBL" id="PIO71508.1"/>
    </source>
</evidence>
<feature type="transmembrane region" description="Helical" evidence="6">
    <location>
        <begin position="146"/>
        <end position="165"/>
    </location>
</feature>
<evidence type="ECO:0000313" key="8">
    <source>
        <dbReference type="Proteomes" id="UP000230423"/>
    </source>
</evidence>
<dbReference type="Gene3D" id="1.20.1250.20">
    <property type="entry name" value="MFS general substrate transporter like domains"/>
    <property type="match status" value="1"/>
</dbReference>
<dbReference type="OrthoDB" id="410267at2759"/>
<evidence type="ECO:0000256" key="6">
    <source>
        <dbReference type="SAM" id="Phobius"/>
    </source>
</evidence>
<evidence type="ECO:0000256" key="4">
    <source>
        <dbReference type="ARBA" id="ARBA00022989"/>
    </source>
</evidence>
<keyword evidence="3 6" id="KW-0812">Transmembrane</keyword>
<keyword evidence="5 6" id="KW-0472">Membrane</keyword>
<keyword evidence="4 6" id="KW-1133">Transmembrane helix</keyword>
<dbReference type="GO" id="GO:0022857">
    <property type="term" value="F:transmembrane transporter activity"/>
    <property type="evidence" value="ECO:0007669"/>
    <property type="project" value="InterPro"/>
</dbReference>
<evidence type="ECO:0000256" key="2">
    <source>
        <dbReference type="ARBA" id="ARBA00022448"/>
    </source>
</evidence>
<evidence type="ECO:0000256" key="1">
    <source>
        <dbReference type="ARBA" id="ARBA00004141"/>
    </source>
</evidence>
<dbReference type="InterPro" id="IPR036259">
    <property type="entry name" value="MFS_trans_sf"/>
</dbReference>
<reference evidence="7 8" key="1">
    <citation type="submission" date="2015-09" db="EMBL/GenBank/DDBJ databases">
        <title>Draft genome of the parasitic nematode Teladorsagia circumcincta isolate WARC Sus (inbred).</title>
        <authorList>
            <person name="Mitreva M."/>
        </authorList>
    </citation>
    <scope>NUCLEOTIDE SEQUENCE [LARGE SCALE GENOMIC DNA]</scope>
    <source>
        <strain evidence="7 8">S</strain>
    </source>
</reference>
<feature type="transmembrane region" description="Helical" evidence="6">
    <location>
        <begin position="238"/>
        <end position="257"/>
    </location>
</feature>
<proteinExistence type="predicted"/>
<protein>
    <submittedName>
        <fullName evidence="7">Uncharacterized protein</fullName>
    </submittedName>
</protein>